<gene>
    <name evidence="1" type="ORF">GCM10023153_09080</name>
</gene>
<proteinExistence type="predicted"/>
<comment type="caution">
    <text evidence="1">The sequence shown here is derived from an EMBL/GenBank/DDBJ whole genome shotgun (WGS) entry which is preliminary data.</text>
</comment>
<dbReference type="Proteomes" id="UP001500390">
    <property type="component" value="Unassembled WGS sequence"/>
</dbReference>
<organism evidence="1 2">
    <name type="scientific">Ornithinibacter aureus</name>
    <dbReference type="NCBI Taxonomy" id="622664"/>
    <lineage>
        <taxon>Bacteria</taxon>
        <taxon>Bacillati</taxon>
        <taxon>Actinomycetota</taxon>
        <taxon>Actinomycetes</taxon>
        <taxon>Micrococcales</taxon>
        <taxon>Intrasporangiaceae</taxon>
        <taxon>Ornithinibacter</taxon>
    </lineage>
</organism>
<keyword evidence="2" id="KW-1185">Reference proteome</keyword>
<name>A0ABP8JIF5_9MICO</name>
<sequence length="244" mass="26836">MGIPLPFTIEQCAGALDATVDVIARTDDGMSTRDGVRGHRGLELRAVATPHGTGLTVVDLADTWCDLGELPRGSLSLTDLVVAGDAVVAQLDARFSKPVGRTILERTLKGRVRPRGAVVLRQALALVRHRVRSPMESRARLMFVFAGFPEPEVNAPLTDLQGGWLAEGDLVWRAQRVVGEYQGRDHADPAQASIDSFRRQLLEDNMWRVKDLWSEDTRHGARRRTTLLSFANALELDPASLILD</sequence>
<dbReference type="EMBL" id="BAABFX010000019">
    <property type="protein sequence ID" value="GAA4391323.1"/>
    <property type="molecule type" value="Genomic_DNA"/>
</dbReference>
<protein>
    <submittedName>
        <fullName evidence="1">Uncharacterized protein</fullName>
    </submittedName>
</protein>
<evidence type="ECO:0000313" key="1">
    <source>
        <dbReference type="EMBL" id="GAA4391323.1"/>
    </source>
</evidence>
<evidence type="ECO:0000313" key="2">
    <source>
        <dbReference type="Proteomes" id="UP001500390"/>
    </source>
</evidence>
<reference evidence="2" key="1">
    <citation type="journal article" date="2019" name="Int. J. Syst. Evol. Microbiol.">
        <title>The Global Catalogue of Microorganisms (GCM) 10K type strain sequencing project: providing services to taxonomists for standard genome sequencing and annotation.</title>
        <authorList>
            <consortium name="The Broad Institute Genomics Platform"/>
            <consortium name="The Broad Institute Genome Sequencing Center for Infectious Disease"/>
            <person name="Wu L."/>
            <person name="Ma J."/>
        </authorList>
    </citation>
    <scope>NUCLEOTIDE SEQUENCE [LARGE SCALE GENOMIC DNA]</scope>
    <source>
        <strain evidence="2">JCM 17738</strain>
    </source>
</reference>
<accession>A0ABP8JIF5</accession>